<gene>
    <name evidence="5" type="ORF">Clacol_009631</name>
</gene>
<organism evidence="5 6">
    <name type="scientific">Clathrus columnatus</name>
    <dbReference type="NCBI Taxonomy" id="1419009"/>
    <lineage>
        <taxon>Eukaryota</taxon>
        <taxon>Fungi</taxon>
        <taxon>Dikarya</taxon>
        <taxon>Basidiomycota</taxon>
        <taxon>Agaricomycotina</taxon>
        <taxon>Agaricomycetes</taxon>
        <taxon>Phallomycetidae</taxon>
        <taxon>Phallales</taxon>
        <taxon>Clathraceae</taxon>
        <taxon>Clathrus</taxon>
    </lineage>
</organism>
<evidence type="ECO:0000313" key="5">
    <source>
        <dbReference type="EMBL" id="GJJ15355.1"/>
    </source>
</evidence>
<evidence type="ECO:0000259" key="4">
    <source>
        <dbReference type="PROSITE" id="PS51891"/>
    </source>
</evidence>
<dbReference type="GO" id="GO:0046872">
    <property type="term" value="F:metal ion binding"/>
    <property type="evidence" value="ECO:0007669"/>
    <property type="project" value="UniProtKB-KW"/>
</dbReference>
<evidence type="ECO:0000256" key="1">
    <source>
        <dbReference type="ARBA" id="ARBA00005495"/>
    </source>
</evidence>
<dbReference type="InterPro" id="IPR052355">
    <property type="entry name" value="CENP-V-like"/>
</dbReference>
<reference evidence="5" key="1">
    <citation type="submission" date="2021-10" db="EMBL/GenBank/DDBJ databases">
        <title>De novo Genome Assembly of Clathrus columnatus (Basidiomycota, Fungi) Using Illumina and Nanopore Sequence Data.</title>
        <authorList>
            <person name="Ogiso-Tanaka E."/>
            <person name="Itagaki H."/>
            <person name="Hosoya T."/>
            <person name="Hosaka K."/>
        </authorList>
    </citation>
    <scope>NUCLEOTIDE SEQUENCE</scope>
    <source>
        <strain evidence="5">MO-923</strain>
    </source>
</reference>
<dbReference type="InterPro" id="IPR006913">
    <property type="entry name" value="CENP-V/GFA"/>
</dbReference>
<dbReference type="Gene3D" id="2.170.150.70">
    <property type="match status" value="1"/>
</dbReference>
<feature type="domain" description="CENP-V/GFA" evidence="4">
    <location>
        <begin position="19"/>
        <end position="138"/>
    </location>
</feature>
<evidence type="ECO:0000256" key="2">
    <source>
        <dbReference type="ARBA" id="ARBA00022723"/>
    </source>
</evidence>
<evidence type="ECO:0000313" key="6">
    <source>
        <dbReference type="Proteomes" id="UP001050691"/>
    </source>
</evidence>
<name>A0AAV5ATY7_9AGAM</name>
<accession>A0AAV5ATY7</accession>
<keyword evidence="3" id="KW-0862">Zinc</keyword>
<proteinExistence type="inferred from homology"/>
<comment type="caution">
    <text evidence="5">The sequence shown here is derived from an EMBL/GenBank/DDBJ whole genome shotgun (WGS) entry which is preliminary data.</text>
</comment>
<keyword evidence="6" id="KW-1185">Reference proteome</keyword>
<protein>
    <recommendedName>
        <fullName evidence="4">CENP-V/GFA domain-containing protein</fullName>
    </recommendedName>
</protein>
<dbReference type="GO" id="GO:0016846">
    <property type="term" value="F:carbon-sulfur lyase activity"/>
    <property type="evidence" value="ECO:0007669"/>
    <property type="project" value="InterPro"/>
</dbReference>
<dbReference type="Pfam" id="PF04828">
    <property type="entry name" value="GFA"/>
    <property type="match status" value="1"/>
</dbReference>
<dbReference type="PANTHER" id="PTHR28620">
    <property type="entry name" value="CENTROMERE PROTEIN V"/>
    <property type="match status" value="1"/>
</dbReference>
<dbReference type="InterPro" id="IPR011057">
    <property type="entry name" value="Mss4-like_sf"/>
</dbReference>
<evidence type="ECO:0000256" key="3">
    <source>
        <dbReference type="ARBA" id="ARBA00022833"/>
    </source>
</evidence>
<dbReference type="SUPFAM" id="SSF51316">
    <property type="entry name" value="Mss4-like"/>
    <property type="match status" value="1"/>
</dbReference>
<dbReference type="PANTHER" id="PTHR28620:SF1">
    <property type="entry name" value="CENP-V_GFA DOMAIN-CONTAINING PROTEIN"/>
    <property type="match status" value="1"/>
</dbReference>
<comment type="similarity">
    <text evidence="1">Belongs to the Gfa family.</text>
</comment>
<keyword evidence="2" id="KW-0479">Metal-binding</keyword>
<dbReference type="EMBL" id="BPWL01000011">
    <property type="protein sequence ID" value="GJJ15355.1"/>
    <property type="molecule type" value="Genomic_DNA"/>
</dbReference>
<sequence length="151" mass="16866">MGWPSFLPFRDASTPRKWYDGACHCGKFQFTFQHPIVEDGFEVLTCNCSICTAKGALYVYIPDPAVDFKFTKGSLKELAEYRFDRKAVGHLFCGSCGSNLLEDILLGEQKVIAVNARFIKGIDLNAIKLRHLDGRSLDSVIDEAMKDINAP</sequence>
<dbReference type="AlphaFoldDB" id="A0AAV5ATY7"/>
<dbReference type="Proteomes" id="UP001050691">
    <property type="component" value="Unassembled WGS sequence"/>
</dbReference>
<dbReference type="PROSITE" id="PS51891">
    <property type="entry name" value="CENP_V_GFA"/>
    <property type="match status" value="1"/>
</dbReference>